<dbReference type="Gene3D" id="3.40.30.10">
    <property type="entry name" value="Glutaredoxin"/>
    <property type="match status" value="1"/>
</dbReference>
<keyword evidence="6" id="KW-0676">Redox-active center</keyword>
<accession>A0A6P1DPW5</accession>
<dbReference type="InterPro" id="IPR001853">
    <property type="entry name" value="DSBA-like_thioredoxin_dom"/>
</dbReference>
<comment type="subcellular location">
    <subcellularLocation>
        <location evidence="1 7">Periplasm</location>
    </subcellularLocation>
</comment>
<dbReference type="PANTHER" id="PTHR35891:SF3">
    <property type="entry name" value="THIOL:DISULFIDE INTERCHANGE PROTEIN DSBL"/>
    <property type="match status" value="1"/>
</dbReference>
<dbReference type="PANTHER" id="PTHR35891">
    <property type="entry name" value="THIOL:DISULFIDE INTERCHANGE PROTEIN DSBA"/>
    <property type="match status" value="1"/>
</dbReference>
<proteinExistence type="inferred from homology"/>
<evidence type="ECO:0000259" key="9">
    <source>
        <dbReference type="PROSITE" id="PS51352"/>
    </source>
</evidence>
<keyword evidence="5 7" id="KW-1015">Disulfide bond</keyword>
<protein>
    <recommendedName>
        <fullName evidence="7">Thiol:disulfide interchange protein</fullName>
    </recommendedName>
</protein>
<dbReference type="Pfam" id="PF01323">
    <property type="entry name" value="DSBA"/>
    <property type="match status" value="1"/>
</dbReference>
<gene>
    <name evidence="10" type="ORF">G3480_08355</name>
</gene>
<dbReference type="AlphaFoldDB" id="A0A6P1DPW5"/>
<evidence type="ECO:0000313" key="11">
    <source>
        <dbReference type="Proteomes" id="UP000471640"/>
    </source>
</evidence>
<dbReference type="Proteomes" id="UP000471640">
    <property type="component" value="Unassembled WGS sequence"/>
</dbReference>
<dbReference type="PIRSF" id="PIRSF001488">
    <property type="entry name" value="Tdi_protein"/>
    <property type="match status" value="1"/>
</dbReference>
<evidence type="ECO:0000256" key="8">
    <source>
        <dbReference type="PIRSR" id="PIRSR001488-1"/>
    </source>
</evidence>
<evidence type="ECO:0000313" key="10">
    <source>
        <dbReference type="EMBL" id="NEX20317.1"/>
    </source>
</evidence>
<keyword evidence="3" id="KW-0732">Signal</keyword>
<evidence type="ECO:0000256" key="4">
    <source>
        <dbReference type="ARBA" id="ARBA00022764"/>
    </source>
</evidence>
<dbReference type="PROSITE" id="PS51352">
    <property type="entry name" value="THIOREDOXIN_2"/>
    <property type="match status" value="1"/>
</dbReference>
<organism evidence="10 11">
    <name type="scientific">Thiorhodococcus mannitoliphagus</name>
    <dbReference type="NCBI Taxonomy" id="329406"/>
    <lineage>
        <taxon>Bacteria</taxon>
        <taxon>Pseudomonadati</taxon>
        <taxon>Pseudomonadota</taxon>
        <taxon>Gammaproteobacteria</taxon>
        <taxon>Chromatiales</taxon>
        <taxon>Chromatiaceae</taxon>
        <taxon>Thiorhodococcus</taxon>
    </lineage>
</organism>
<dbReference type="EMBL" id="JAAIJR010000026">
    <property type="protein sequence ID" value="NEX20317.1"/>
    <property type="molecule type" value="Genomic_DNA"/>
</dbReference>
<feature type="disulfide bond" description="Redox-active" evidence="8">
    <location>
        <begin position="61"/>
        <end position="64"/>
    </location>
</feature>
<keyword evidence="4 7" id="KW-0574">Periplasm</keyword>
<feature type="domain" description="Thioredoxin" evidence="9">
    <location>
        <begin position="15"/>
        <end position="180"/>
    </location>
</feature>
<dbReference type="InterPro" id="IPR050824">
    <property type="entry name" value="Thiol_disulfide_DsbA"/>
</dbReference>
<evidence type="ECO:0000256" key="3">
    <source>
        <dbReference type="ARBA" id="ARBA00022729"/>
    </source>
</evidence>
<dbReference type="CDD" id="cd03019">
    <property type="entry name" value="DsbA_DsbA"/>
    <property type="match status" value="1"/>
</dbReference>
<dbReference type="InterPro" id="IPR013766">
    <property type="entry name" value="Thioredoxin_domain"/>
</dbReference>
<evidence type="ECO:0000256" key="6">
    <source>
        <dbReference type="ARBA" id="ARBA00023284"/>
    </source>
</evidence>
<dbReference type="RefSeq" id="WP_164653420.1">
    <property type="nucleotide sequence ID" value="NZ_JAAIJR010000026.1"/>
</dbReference>
<dbReference type="GO" id="GO:0016491">
    <property type="term" value="F:oxidoreductase activity"/>
    <property type="evidence" value="ECO:0007669"/>
    <property type="project" value="InterPro"/>
</dbReference>
<reference evidence="11" key="1">
    <citation type="journal article" date="2020" name="Microbiol. Resour. Announc.">
        <title>Draft Genome Sequences of Thiorhodococcus mannitoliphagus and Thiorhodococcus minor, Purple Sulfur Photosynthetic Bacteria in the Gammaproteobacterial Family Chromatiaceae.</title>
        <authorList>
            <person name="Aviles F.A."/>
            <person name="Meyer T.E."/>
            <person name="Kyndt J.A."/>
        </authorList>
    </citation>
    <scope>NUCLEOTIDE SEQUENCE [LARGE SCALE GENOMIC DNA]</scope>
    <source>
        <strain evidence="11">DSM 18266</strain>
    </source>
</reference>
<evidence type="ECO:0000256" key="7">
    <source>
        <dbReference type="PIRNR" id="PIRNR001488"/>
    </source>
</evidence>
<comment type="similarity">
    <text evidence="2">Belongs to the thioredoxin family. DsbA subfamily.</text>
</comment>
<evidence type="ECO:0000256" key="2">
    <source>
        <dbReference type="ARBA" id="ARBA00005791"/>
    </source>
</evidence>
<sequence>MPLSRRQFNNLVLTGLVVASAPEALKAEELKEGQDWRAIKPPQPSDVPGKIEVLEFFSYGCPHCSSLNPLAKAWAKKQPEDVAFRRVPVTFGRRAWANLARLYYSLEIMNSLERLDQEIFDAIHEQRLKLYAEPAMIDWLKGKDIDTDRFSEVFKSFDVETKLGRADYLAGRYVIDAVPTITVGGRYAVLARRAKTLPETLEIADRLVEKARLETPPA</sequence>
<keyword evidence="11" id="KW-1185">Reference proteome</keyword>
<dbReference type="SUPFAM" id="SSF52833">
    <property type="entry name" value="Thioredoxin-like"/>
    <property type="match status" value="1"/>
</dbReference>
<comment type="caution">
    <text evidence="10">The sequence shown here is derived from an EMBL/GenBank/DDBJ whole genome shotgun (WGS) entry which is preliminary data.</text>
</comment>
<dbReference type="GO" id="GO:0042597">
    <property type="term" value="C:periplasmic space"/>
    <property type="evidence" value="ECO:0007669"/>
    <property type="project" value="UniProtKB-SubCell"/>
</dbReference>
<evidence type="ECO:0000256" key="5">
    <source>
        <dbReference type="ARBA" id="ARBA00023157"/>
    </source>
</evidence>
<evidence type="ECO:0000256" key="1">
    <source>
        <dbReference type="ARBA" id="ARBA00004418"/>
    </source>
</evidence>
<dbReference type="InterPro" id="IPR023205">
    <property type="entry name" value="DsbA/DsbL"/>
</dbReference>
<name>A0A6P1DPW5_9GAMM</name>
<dbReference type="InterPro" id="IPR036249">
    <property type="entry name" value="Thioredoxin-like_sf"/>
</dbReference>
<reference evidence="10 11" key="2">
    <citation type="submission" date="2020-02" db="EMBL/GenBank/DDBJ databases">
        <title>Genome sequences of Thiorhodococcus mannitoliphagus and Thiorhodococcus minor, purple sulfur photosynthetic bacteria in the gammaproteobacterial family, Chromatiaceae.</title>
        <authorList>
            <person name="Aviles F.A."/>
            <person name="Meyer T.E."/>
            <person name="Kyndt J.A."/>
        </authorList>
    </citation>
    <scope>NUCLEOTIDE SEQUENCE [LARGE SCALE GENOMIC DNA]</scope>
    <source>
        <strain evidence="10 11">DSM 18266</strain>
    </source>
</reference>